<evidence type="ECO:0000313" key="3">
    <source>
        <dbReference type="Proteomes" id="UP000266723"/>
    </source>
</evidence>
<keyword evidence="1" id="KW-0732">Signal</keyword>
<gene>
    <name evidence="2" type="ORF">DY000_02029588</name>
</gene>
<protein>
    <submittedName>
        <fullName evidence="2">Uncharacterized protein</fullName>
    </submittedName>
</protein>
<evidence type="ECO:0000313" key="2">
    <source>
        <dbReference type="EMBL" id="KAF3579213.1"/>
    </source>
</evidence>
<feature type="signal peptide" evidence="1">
    <location>
        <begin position="1"/>
        <end position="21"/>
    </location>
</feature>
<name>A0ABQ7DMI7_BRACR</name>
<keyword evidence="3" id="KW-1185">Reference proteome</keyword>
<dbReference type="EMBL" id="QGKV02000649">
    <property type="protein sequence ID" value="KAF3579213.1"/>
    <property type="molecule type" value="Genomic_DNA"/>
</dbReference>
<reference evidence="2 3" key="1">
    <citation type="journal article" date="2020" name="BMC Genomics">
        <title>Intraspecific diversification of the crop wild relative Brassica cretica Lam. using demographic model selection.</title>
        <authorList>
            <person name="Kioukis A."/>
            <person name="Michalopoulou V.A."/>
            <person name="Briers L."/>
            <person name="Pirintsos S."/>
            <person name="Studholme D.J."/>
            <person name="Pavlidis P."/>
            <person name="Sarris P.F."/>
        </authorList>
    </citation>
    <scope>NUCLEOTIDE SEQUENCE [LARGE SCALE GENOMIC DNA]</scope>
    <source>
        <strain evidence="3">cv. PFS-1207/04</strain>
    </source>
</reference>
<dbReference type="Proteomes" id="UP000266723">
    <property type="component" value="Unassembled WGS sequence"/>
</dbReference>
<accession>A0ABQ7DMI7</accession>
<sequence>MARVMIIFLVLVLMTFSPYNPSLVTSRKLLEMKRHQVLSTAREEKSHMTQVAKSKLTVGRFLISAPSPGVGHAVASPPCLIHSLPVWSQDPRPILPAETLQGSDHLVDFGLYAESSIVKFSFKATTLPKICLKFDIVLVNCHNVFVIPPFPVTGSIVQECGLARFTSYYVTVASPSHYTTPFQASTVLHRIDPTVFPPIFLSPKLLCKSVDTPNLLATMSPLCLHHTTPSQASTVLHRVGYTVLSPLSSSQELLCKSVDSSDLLATTLLLRIHHITPFQASTVLHRFDSATISPELLFSTEFHGLLAIKTHWLGSSTSFSTSLRSFERGL</sequence>
<evidence type="ECO:0000256" key="1">
    <source>
        <dbReference type="SAM" id="SignalP"/>
    </source>
</evidence>
<comment type="caution">
    <text evidence="2">The sequence shown here is derived from an EMBL/GenBank/DDBJ whole genome shotgun (WGS) entry which is preliminary data.</text>
</comment>
<organism evidence="2 3">
    <name type="scientific">Brassica cretica</name>
    <name type="common">Mustard</name>
    <dbReference type="NCBI Taxonomy" id="69181"/>
    <lineage>
        <taxon>Eukaryota</taxon>
        <taxon>Viridiplantae</taxon>
        <taxon>Streptophyta</taxon>
        <taxon>Embryophyta</taxon>
        <taxon>Tracheophyta</taxon>
        <taxon>Spermatophyta</taxon>
        <taxon>Magnoliopsida</taxon>
        <taxon>eudicotyledons</taxon>
        <taxon>Gunneridae</taxon>
        <taxon>Pentapetalae</taxon>
        <taxon>rosids</taxon>
        <taxon>malvids</taxon>
        <taxon>Brassicales</taxon>
        <taxon>Brassicaceae</taxon>
        <taxon>Brassiceae</taxon>
        <taxon>Brassica</taxon>
    </lineage>
</organism>
<proteinExistence type="predicted"/>
<feature type="chain" id="PRO_5046299951" evidence="1">
    <location>
        <begin position="22"/>
        <end position="330"/>
    </location>
</feature>